<feature type="transmembrane region" description="Helical" evidence="6">
    <location>
        <begin position="74"/>
        <end position="93"/>
    </location>
</feature>
<keyword evidence="3 6" id="KW-0812">Transmembrane</keyword>
<gene>
    <name evidence="8" type="ORF">ACFOGJ_23390</name>
</gene>
<accession>A0ABV7L701</accession>
<dbReference type="SUPFAM" id="SSF103473">
    <property type="entry name" value="MFS general substrate transporter"/>
    <property type="match status" value="1"/>
</dbReference>
<evidence type="ECO:0000259" key="7">
    <source>
        <dbReference type="PROSITE" id="PS50850"/>
    </source>
</evidence>
<feature type="transmembrane region" description="Helical" evidence="6">
    <location>
        <begin position="365"/>
        <end position="385"/>
    </location>
</feature>
<feature type="domain" description="Major facilitator superfamily (MFS) profile" evidence="7">
    <location>
        <begin position="8"/>
        <end position="389"/>
    </location>
</feature>
<evidence type="ECO:0000313" key="9">
    <source>
        <dbReference type="Proteomes" id="UP001595528"/>
    </source>
</evidence>
<dbReference type="EMBL" id="JBHRTR010000037">
    <property type="protein sequence ID" value="MFC3230214.1"/>
    <property type="molecule type" value="Genomic_DNA"/>
</dbReference>
<feature type="transmembrane region" description="Helical" evidence="6">
    <location>
        <begin position="251"/>
        <end position="271"/>
    </location>
</feature>
<keyword evidence="9" id="KW-1185">Reference proteome</keyword>
<organism evidence="8 9">
    <name type="scientific">Marinibaculum pumilum</name>
    <dbReference type="NCBI Taxonomy" id="1766165"/>
    <lineage>
        <taxon>Bacteria</taxon>
        <taxon>Pseudomonadati</taxon>
        <taxon>Pseudomonadota</taxon>
        <taxon>Alphaproteobacteria</taxon>
        <taxon>Rhodospirillales</taxon>
        <taxon>Rhodospirillaceae</taxon>
        <taxon>Marinibaculum</taxon>
    </lineage>
</organism>
<comment type="subcellular location">
    <subcellularLocation>
        <location evidence="1">Cell membrane</location>
        <topology evidence="1">Multi-pass membrane protein</topology>
    </subcellularLocation>
</comment>
<comment type="caution">
    <text evidence="8">The sequence shown here is derived from an EMBL/GenBank/DDBJ whole genome shotgun (WGS) entry which is preliminary data.</text>
</comment>
<protein>
    <submittedName>
        <fullName evidence="8">CynX/NimT family MFS transporter</fullName>
    </submittedName>
</protein>
<evidence type="ECO:0000256" key="5">
    <source>
        <dbReference type="ARBA" id="ARBA00023136"/>
    </source>
</evidence>
<evidence type="ECO:0000256" key="4">
    <source>
        <dbReference type="ARBA" id="ARBA00022989"/>
    </source>
</evidence>
<dbReference type="Pfam" id="PF07690">
    <property type="entry name" value="MFS_1"/>
    <property type="match status" value="1"/>
</dbReference>
<dbReference type="PANTHER" id="PTHR43124:SF3">
    <property type="entry name" value="CHLORAMPHENICOL EFFLUX PUMP RV0191"/>
    <property type="match status" value="1"/>
</dbReference>
<dbReference type="RefSeq" id="WP_379905178.1">
    <property type="nucleotide sequence ID" value="NZ_JBHRTR010000037.1"/>
</dbReference>
<evidence type="ECO:0000313" key="8">
    <source>
        <dbReference type="EMBL" id="MFC3230214.1"/>
    </source>
</evidence>
<evidence type="ECO:0000256" key="1">
    <source>
        <dbReference type="ARBA" id="ARBA00004651"/>
    </source>
</evidence>
<dbReference type="Proteomes" id="UP001595528">
    <property type="component" value="Unassembled WGS sequence"/>
</dbReference>
<proteinExistence type="predicted"/>
<dbReference type="CDD" id="cd06174">
    <property type="entry name" value="MFS"/>
    <property type="match status" value="1"/>
</dbReference>
<feature type="transmembrane region" description="Helical" evidence="6">
    <location>
        <begin position="303"/>
        <end position="322"/>
    </location>
</feature>
<sequence length="399" mass="41357">MNATRWIMLIALTSARFAVGFQIVSVASVTVHLQGAFGIDHAGVGTLASLYLLPGLLLAIPAGWLGFRFGDRTMVLVSLVLMVVGGCIATIAVDPVMLGAGRIVAGSGGVMMIVLNNKMIADWFDSRTIVTAMAVMMSGFALGIGLGMVAHVFFADLAGWPAAQWSTAAMAAIAFLLTLTIYRDPPLAHVYRNSGGVPDGPPRFRIERPEVLLICLAGLIWALYNASYLSFLTYGPGVLGGRNVDAQTAGWIMALGNWLAIGAMPIGGWLADRFRSPGMMVLVGGVVLGVAEIGLAISSVPLLSALAFGVFGAMPAAIIAALPGQVLKPASRSAGVGIFYIWFFAGGAVLPPLGGLARDMTGLLVAPMAVAVCFIVLALIVYAIFRAVQSAGRAVAVPA</sequence>
<evidence type="ECO:0000256" key="6">
    <source>
        <dbReference type="SAM" id="Phobius"/>
    </source>
</evidence>
<reference evidence="9" key="1">
    <citation type="journal article" date="2019" name="Int. J. Syst. Evol. Microbiol.">
        <title>The Global Catalogue of Microorganisms (GCM) 10K type strain sequencing project: providing services to taxonomists for standard genome sequencing and annotation.</title>
        <authorList>
            <consortium name="The Broad Institute Genomics Platform"/>
            <consortium name="The Broad Institute Genome Sequencing Center for Infectious Disease"/>
            <person name="Wu L."/>
            <person name="Ma J."/>
        </authorList>
    </citation>
    <scope>NUCLEOTIDE SEQUENCE [LARGE SCALE GENOMIC DNA]</scope>
    <source>
        <strain evidence="9">KCTC 42964</strain>
    </source>
</reference>
<feature type="transmembrane region" description="Helical" evidence="6">
    <location>
        <begin position="99"/>
        <end position="117"/>
    </location>
</feature>
<feature type="transmembrane region" description="Helical" evidence="6">
    <location>
        <begin position="211"/>
        <end position="231"/>
    </location>
</feature>
<name>A0ABV7L701_9PROT</name>
<dbReference type="Gene3D" id="1.20.1250.20">
    <property type="entry name" value="MFS general substrate transporter like domains"/>
    <property type="match status" value="2"/>
</dbReference>
<dbReference type="InterPro" id="IPR011701">
    <property type="entry name" value="MFS"/>
</dbReference>
<dbReference type="InterPro" id="IPR050189">
    <property type="entry name" value="MFS_Efflux_Transporters"/>
</dbReference>
<feature type="transmembrane region" description="Helical" evidence="6">
    <location>
        <begin position="278"/>
        <end position="297"/>
    </location>
</feature>
<keyword evidence="5 6" id="KW-0472">Membrane</keyword>
<feature type="transmembrane region" description="Helical" evidence="6">
    <location>
        <begin position="162"/>
        <end position="182"/>
    </location>
</feature>
<feature type="transmembrane region" description="Helical" evidence="6">
    <location>
        <begin position="334"/>
        <end position="353"/>
    </location>
</feature>
<keyword evidence="2" id="KW-1003">Cell membrane</keyword>
<keyword evidence="4 6" id="KW-1133">Transmembrane helix</keyword>
<dbReference type="PROSITE" id="PS50850">
    <property type="entry name" value="MFS"/>
    <property type="match status" value="1"/>
</dbReference>
<evidence type="ECO:0000256" key="3">
    <source>
        <dbReference type="ARBA" id="ARBA00022692"/>
    </source>
</evidence>
<dbReference type="InterPro" id="IPR020846">
    <property type="entry name" value="MFS_dom"/>
</dbReference>
<feature type="transmembrane region" description="Helical" evidence="6">
    <location>
        <begin position="48"/>
        <end position="67"/>
    </location>
</feature>
<dbReference type="PANTHER" id="PTHR43124">
    <property type="entry name" value="PURINE EFFLUX PUMP PBUE"/>
    <property type="match status" value="1"/>
</dbReference>
<feature type="transmembrane region" description="Helical" evidence="6">
    <location>
        <begin position="129"/>
        <end position="150"/>
    </location>
</feature>
<evidence type="ECO:0000256" key="2">
    <source>
        <dbReference type="ARBA" id="ARBA00022475"/>
    </source>
</evidence>
<dbReference type="InterPro" id="IPR036259">
    <property type="entry name" value="MFS_trans_sf"/>
</dbReference>